<dbReference type="Pfam" id="PF23302">
    <property type="entry name" value="HTH_DNAJC9"/>
    <property type="match status" value="1"/>
</dbReference>
<protein>
    <recommendedName>
        <fullName evidence="2">J domain-containing protein</fullName>
    </recommendedName>
</protein>
<dbReference type="SUPFAM" id="SSF46565">
    <property type="entry name" value="Chaperone J-domain"/>
    <property type="match status" value="1"/>
</dbReference>
<dbReference type="GO" id="GO:0031072">
    <property type="term" value="F:heat shock protein binding"/>
    <property type="evidence" value="ECO:0007669"/>
    <property type="project" value="TreeGrafter"/>
</dbReference>
<dbReference type="PANTHER" id="PTHR44144:SF1">
    <property type="entry name" value="DNAJ HOMOLOG SUBFAMILY C MEMBER 9"/>
    <property type="match status" value="1"/>
</dbReference>
<accession>A0A0G4FXH6</accession>
<dbReference type="Pfam" id="PF00226">
    <property type="entry name" value="DnaJ"/>
    <property type="match status" value="1"/>
</dbReference>
<sequence>MVKDTQLYDELGVSTDASKGDICRAYRTKALLVHPDKNPDDPKATENFQKLTQAFEILKDEKKRKTYDTTGRFGEDGGLPEGESLWPVVQTEDIEAFEEGYRGSQEEEEDLCQFFNKKKGNVATIFEHILCSRPSDGPRFLAFFVECLETGRLERPKGFSVDTLESQLQTSATKYVQQLRKDKKHLKKMQQEKGGKGKENGGGSANKGKGKAGAGGDADSSMASLVAQIRSKPRQGFMDLDALAEKYGAVGGEGKGKGKGGSSSSSSSNAVAVRGKGKGGKGSDLPPPPSEEEFLAAREKLLGGKGKEKEMAGGHKQKRRKVE</sequence>
<feature type="region of interest" description="Disordered" evidence="1">
    <location>
        <begin position="249"/>
        <end position="323"/>
    </location>
</feature>
<dbReference type="SMART" id="SM00271">
    <property type="entry name" value="DnaJ"/>
    <property type="match status" value="1"/>
</dbReference>
<dbReference type="InterPro" id="IPR018253">
    <property type="entry name" value="DnaJ_domain_CS"/>
</dbReference>
<dbReference type="PRINTS" id="PR00625">
    <property type="entry name" value="JDOMAIN"/>
</dbReference>
<dbReference type="VEuPathDB" id="CryptoDB:Cvel_19124"/>
<reference evidence="3" key="1">
    <citation type="submission" date="2014-11" db="EMBL/GenBank/DDBJ databases">
        <authorList>
            <person name="Otto D Thomas"/>
            <person name="Naeem Raeece"/>
        </authorList>
    </citation>
    <scope>NUCLEOTIDE SEQUENCE</scope>
</reference>
<evidence type="ECO:0000256" key="1">
    <source>
        <dbReference type="SAM" id="MobiDB-lite"/>
    </source>
</evidence>
<feature type="compositionally biased region" description="Basic and acidic residues" evidence="1">
    <location>
        <begin position="189"/>
        <end position="199"/>
    </location>
</feature>
<dbReference type="EMBL" id="CDMZ01000690">
    <property type="protein sequence ID" value="CEM19565.1"/>
    <property type="molecule type" value="Genomic_DNA"/>
</dbReference>
<dbReference type="PhylomeDB" id="A0A0G4FXH6"/>
<proteinExistence type="predicted"/>
<dbReference type="PROSITE" id="PS50076">
    <property type="entry name" value="DNAJ_2"/>
    <property type="match status" value="1"/>
</dbReference>
<dbReference type="Gene3D" id="1.10.287.110">
    <property type="entry name" value="DnaJ domain"/>
    <property type="match status" value="1"/>
</dbReference>
<dbReference type="InterPro" id="IPR056453">
    <property type="entry name" value="HTH_DNAJC9"/>
</dbReference>
<evidence type="ECO:0000313" key="3">
    <source>
        <dbReference type="EMBL" id="CEM19565.1"/>
    </source>
</evidence>
<dbReference type="InterPro" id="IPR036869">
    <property type="entry name" value="J_dom_sf"/>
</dbReference>
<dbReference type="AlphaFoldDB" id="A0A0G4FXH6"/>
<feature type="compositionally biased region" description="Gly residues" evidence="1">
    <location>
        <begin position="200"/>
        <end position="216"/>
    </location>
</feature>
<feature type="compositionally biased region" description="Basic and acidic residues" evidence="1">
    <location>
        <begin position="295"/>
        <end position="313"/>
    </location>
</feature>
<dbReference type="InterPro" id="IPR001623">
    <property type="entry name" value="DnaJ_domain"/>
</dbReference>
<evidence type="ECO:0000259" key="2">
    <source>
        <dbReference type="PROSITE" id="PS50076"/>
    </source>
</evidence>
<organism evidence="3">
    <name type="scientific">Chromera velia CCMP2878</name>
    <dbReference type="NCBI Taxonomy" id="1169474"/>
    <lineage>
        <taxon>Eukaryota</taxon>
        <taxon>Sar</taxon>
        <taxon>Alveolata</taxon>
        <taxon>Colpodellida</taxon>
        <taxon>Chromeraceae</taxon>
        <taxon>Chromera</taxon>
    </lineage>
</organism>
<dbReference type="PROSITE" id="PS00636">
    <property type="entry name" value="DNAJ_1"/>
    <property type="match status" value="1"/>
</dbReference>
<name>A0A0G4FXH6_9ALVE</name>
<dbReference type="PANTHER" id="PTHR44144">
    <property type="entry name" value="DNAJ HOMOLOG SUBFAMILY C MEMBER 9"/>
    <property type="match status" value="1"/>
</dbReference>
<gene>
    <name evidence="3" type="ORF">Cvel_19124</name>
</gene>
<feature type="region of interest" description="Disordered" evidence="1">
    <location>
        <begin position="179"/>
        <end position="219"/>
    </location>
</feature>
<dbReference type="GO" id="GO:0005737">
    <property type="term" value="C:cytoplasm"/>
    <property type="evidence" value="ECO:0007669"/>
    <property type="project" value="TreeGrafter"/>
</dbReference>
<dbReference type="InterPro" id="IPR052594">
    <property type="entry name" value="J_domain-containing_protein"/>
</dbReference>
<feature type="domain" description="J" evidence="2">
    <location>
        <begin position="6"/>
        <end position="71"/>
    </location>
</feature>
<dbReference type="GO" id="GO:0005634">
    <property type="term" value="C:nucleus"/>
    <property type="evidence" value="ECO:0007669"/>
    <property type="project" value="TreeGrafter"/>
</dbReference>
<dbReference type="CDD" id="cd06257">
    <property type="entry name" value="DnaJ"/>
    <property type="match status" value="1"/>
</dbReference>